<dbReference type="GO" id="GO:0005886">
    <property type="term" value="C:plasma membrane"/>
    <property type="evidence" value="ECO:0007669"/>
    <property type="project" value="UniProtKB-SubCell"/>
</dbReference>
<dbReference type="PANTHER" id="PTHR30589:SF0">
    <property type="entry name" value="PHOSPHATIDYLGLYCEROL--PROLIPOPROTEIN DIACYLGLYCERYL TRANSFERASE"/>
    <property type="match status" value="1"/>
</dbReference>
<dbReference type="UniPathway" id="UPA00664"/>
<comment type="catalytic activity">
    <reaction evidence="7">
        <text>L-cysteinyl-[prolipoprotein] + a 1,2-diacyl-sn-glycero-3-phospho-(1'-sn-glycerol) = an S-1,2-diacyl-sn-glyceryl-L-cysteinyl-[prolipoprotein] + sn-glycerol 1-phosphate + H(+)</text>
        <dbReference type="Rhea" id="RHEA:56712"/>
        <dbReference type="Rhea" id="RHEA-COMP:14679"/>
        <dbReference type="Rhea" id="RHEA-COMP:14680"/>
        <dbReference type="ChEBI" id="CHEBI:15378"/>
        <dbReference type="ChEBI" id="CHEBI:29950"/>
        <dbReference type="ChEBI" id="CHEBI:57685"/>
        <dbReference type="ChEBI" id="CHEBI:64716"/>
        <dbReference type="ChEBI" id="CHEBI:140658"/>
        <dbReference type="EC" id="2.5.1.145"/>
    </reaction>
</comment>
<feature type="transmembrane region" description="Helical" evidence="7">
    <location>
        <begin position="244"/>
        <end position="264"/>
    </location>
</feature>
<reference evidence="8 9" key="1">
    <citation type="journal article" date="2016" name="Nat. Biotechnol.">
        <title>Measurement of bacterial replication rates in microbial communities.</title>
        <authorList>
            <person name="Brown C.T."/>
            <person name="Olm M.R."/>
            <person name="Thomas B.C."/>
            <person name="Banfield J.F."/>
        </authorList>
    </citation>
    <scope>NUCLEOTIDE SEQUENCE [LARGE SCALE GENOMIC DNA]</scope>
    <source>
        <strain evidence="8">CAG:67_53_122</strain>
    </source>
</reference>
<name>A0A1Q6FD87_9BACT</name>
<feature type="transmembrane region" description="Helical" evidence="7">
    <location>
        <begin position="184"/>
        <end position="202"/>
    </location>
</feature>
<dbReference type="GO" id="GO:0008961">
    <property type="term" value="F:phosphatidylglycerol-prolipoprotein diacylglyceryl transferase activity"/>
    <property type="evidence" value="ECO:0007669"/>
    <property type="project" value="UniProtKB-UniRule"/>
</dbReference>
<evidence type="ECO:0000256" key="1">
    <source>
        <dbReference type="ARBA" id="ARBA00007150"/>
    </source>
</evidence>
<comment type="pathway">
    <text evidence="7">Protein modification; lipoprotein biosynthesis (diacylglyceryl transfer).</text>
</comment>
<keyword evidence="5 7" id="KW-1133">Transmembrane helix</keyword>
<dbReference type="Proteomes" id="UP000187417">
    <property type="component" value="Unassembled WGS sequence"/>
</dbReference>
<evidence type="ECO:0000256" key="2">
    <source>
        <dbReference type="ARBA" id="ARBA00022475"/>
    </source>
</evidence>
<comment type="subcellular location">
    <subcellularLocation>
        <location evidence="7">Cell membrane</location>
        <topology evidence="7">Multi-pass membrane protein</topology>
    </subcellularLocation>
</comment>
<evidence type="ECO:0000256" key="5">
    <source>
        <dbReference type="ARBA" id="ARBA00022989"/>
    </source>
</evidence>
<dbReference type="HAMAP" id="MF_01147">
    <property type="entry name" value="Lgt"/>
    <property type="match status" value="1"/>
</dbReference>
<keyword evidence="2 7" id="KW-1003">Cell membrane</keyword>
<dbReference type="GO" id="GO:0042158">
    <property type="term" value="P:lipoprotein biosynthetic process"/>
    <property type="evidence" value="ECO:0007669"/>
    <property type="project" value="UniProtKB-UniRule"/>
</dbReference>
<dbReference type="Pfam" id="PF01790">
    <property type="entry name" value="LGT"/>
    <property type="match status" value="1"/>
</dbReference>
<keyword evidence="3 7" id="KW-0808">Transferase</keyword>
<comment type="similarity">
    <text evidence="1 7">Belongs to the Lgt family.</text>
</comment>
<feature type="transmembrane region" description="Helical" evidence="7">
    <location>
        <begin position="99"/>
        <end position="115"/>
    </location>
</feature>
<evidence type="ECO:0000313" key="8">
    <source>
        <dbReference type="EMBL" id="OKY96752.1"/>
    </source>
</evidence>
<comment type="caution">
    <text evidence="8">The sequence shown here is derived from an EMBL/GenBank/DDBJ whole genome shotgun (WGS) entry which is preliminary data.</text>
</comment>
<feature type="transmembrane region" description="Helical" evidence="7">
    <location>
        <begin position="214"/>
        <end position="232"/>
    </location>
</feature>
<evidence type="ECO:0000256" key="4">
    <source>
        <dbReference type="ARBA" id="ARBA00022692"/>
    </source>
</evidence>
<sequence>MILPITVVWDFNPVFFSIGSFDIRYYGLMWVLAILGGMLFFDQVCKREGLPQKVSESIFVYGTLATILGARLGHCFFYEPGYFLAHPWAIITDFRNGGMASHGAAVGLLIGLWLFSRKNKLPYIWSLDRIMVPVAIGGAIVRLGNLFNSEIVGAVTDVSWGFKFVRLYPNVPIDSIPVQHPTQLYEAFCYLVIFGILCWLYYGRDLGRRRPGVMFGVGLIGIFLTRFFIEFIKLDQEAFEQGMLLNMGQLLSIPFILLGIYMIYRGMHRSPVDPDTVRVVRQQTVRQQGGSSKPRKHRRMK</sequence>
<proteinExistence type="inferred from homology"/>
<dbReference type="NCBIfam" id="TIGR00544">
    <property type="entry name" value="lgt"/>
    <property type="match status" value="1"/>
</dbReference>
<evidence type="ECO:0000256" key="3">
    <source>
        <dbReference type="ARBA" id="ARBA00022679"/>
    </source>
</evidence>
<protein>
    <recommendedName>
        <fullName evidence="7">Phosphatidylglycerol--prolipoprotein diacylglyceryl transferase</fullName>
        <ecNumber evidence="7">2.5.1.145</ecNumber>
    </recommendedName>
</protein>
<feature type="binding site" evidence="7">
    <location>
        <position position="142"/>
    </location>
    <ligand>
        <name>a 1,2-diacyl-sn-glycero-3-phospho-(1'-sn-glycerol)</name>
        <dbReference type="ChEBI" id="CHEBI:64716"/>
    </ligand>
</feature>
<dbReference type="EC" id="2.5.1.145" evidence="7"/>
<keyword evidence="8" id="KW-0449">Lipoprotein</keyword>
<feature type="transmembrane region" description="Helical" evidence="7">
    <location>
        <begin position="57"/>
        <end position="79"/>
    </location>
</feature>
<keyword evidence="6 7" id="KW-0472">Membrane</keyword>
<accession>A0A1Q6FD87</accession>
<organism evidence="8 9">
    <name type="scientific">Alistipes putredinis</name>
    <dbReference type="NCBI Taxonomy" id="28117"/>
    <lineage>
        <taxon>Bacteria</taxon>
        <taxon>Pseudomonadati</taxon>
        <taxon>Bacteroidota</taxon>
        <taxon>Bacteroidia</taxon>
        <taxon>Bacteroidales</taxon>
        <taxon>Rikenellaceae</taxon>
        <taxon>Alistipes</taxon>
    </lineage>
</organism>
<comment type="function">
    <text evidence="7">Catalyzes the transfer of the diacylglyceryl group from phosphatidylglycerol to the sulfhydryl group of the N-terminal cysteine of a prolipoprotein, the first step in the formation of mature lipoproteins.</text>
</comment>
<dbReference type="AlphaFoldDB" id="A0A1Q6FD87"/>
<keyword evidence="4 7" id="KW-0812">Transmembrane</keyword>
<dbReference type="InterPro" id="IPR001640">
    <property type="entry name" value="Lgt"/>
</dbReference>
<gene>
    <name evidence="7" type="primary">lgt</name>
    <name evidence="8" type="ORF">BHV66_01430</name>
</gene>
<dbReference type="STRING" id="28117.BHV66_01430"/>
<dbReference type="PANTHER" id="PTHR30589">
    <property type="entry name" value="PROLIPOPROTEIN DIACYLGLYCERYL TRANSFERASE"/>
    <property type="match status" value="1"/>
</dbReference>
<feature type="transmembrane region" description="Helical" evidence="7">
    <location>
        <begin position="23"/>
        <end position="45"/>
    </location>
</feature>
<evidence type="ECO:0000256" key="7">
    <source>
        <dbReference type="HAMAP-Rule" id="MF_01147"/>
    </source>
</evidence>
<dbReference type="EMBL" id="MNQH01000001">
    <property type="protein sequence ID" value="OKY96752.1"/>
    <property type="molecule type" value="Genomic_DNA"/>
</dbReference>
<evidence type="ECO:0000256" key="6">
    <source>
        <dbReference type="ARBA" id="ARBA00023136"/>
    </source>
</evidence>
<dbReference type="RefSeq" id="WP_022460679.1">
    <property type="nucleotide sequence ID" value="NZ_BAAFKT010000020.1"/>
</dbReference>
<feature type="transmembrane region" description="Helical" evidence="7">
    <location>
        <begin position="127"/>
        <end position="147"/>
    </location>
</feature>
<evidence type="ECO:0000313" key="9">
    <source>
        <dbReference type="Proteomes" id="UP000187417"/>
    </source>
</evidence>